<name>A0A2K5KTT8_CERAT</name>
<protein>
    <submittedName>
        <fullName evidence="1">Zinc finger protein 584</fullName>
    </submittedName>
</protein>
<evidence type="ECO:0000313" key="2">
    <source>
        <dbReference type="Proteomes" id="UP000233060"/>
    </source>
</evidence>
<keyword evidence="2" id="KW-1185">Reference proteome</keyword>
<dbReference type="Bgee" id="ENSCATG00000014933">
    <property type="expression patterns" value="Expressed in pituitary gland and 12 other cell types or tissues"/>
</dbReference>
<reference evidence="1" key="1">
    <citation type="submission" date="2025-08" db="UniProtKB">
        <authorList>
            <consortium name="Ensembl"/>
        </authorList>
    </citation>
    <scope>IDENTIFICATION</scope>
</reference>
<dbReference type="Proteomes" id="UP000233060">
    <property type="component" value="Unassembled WGS sequence"/>
</dbReference>
<organism evidence="1 2">
    <name type="scientific">Cercocebus atys</name>
    <name type="common">Sooty mangabey</name>
    <name type="synonym">Cercocebus torquatus atys</name>
    <dbReference type="NCBI Taxonomy" id="9531"/>
    <lineage>
        <taxon>Eukaryota</taxon>
        <taxon>Metazoa</taxon>
        <taxon>Chordata</taxon>
        <taxon>Craniata</taxon>
        <taxon>Vertebrata</taxon>
        <taxon>Euteleostomi</taxon>
        <taxon>Mammalia</taxon>
        <taxon>Eutheria</taxon>
        <taxon>Euarchontoglires</taxon>
        <taxon>Primates</taxon>
        <taxon>Haplorrhini</taxon>
        <taxon>Catarrhini</taxon>
        <taxon>Cercopithecidae</taxon>
        <taxon>Cercopithecinae</taxon>
        <taxon>Cercocebus</taxon>
    </lineage>
</organism>
<accession>A0A2K5KTT8</accession>
<evidence type="ECO:0000313" key="1">
    <source>
        <dbReference type="Ensembl" id="ENSCATP00000004109.1"/>
    </source>
</evidence>
<gene>
    <name evidence="1" type="primary">ZNF584</name>
</gene>
<dbReference type="Ensembl" id="ENSCATT00000017015.1">
    <property type="protein sequence ID" value="ENSCATP00000004109.1"/>
    <property type="gene ID" value="ENSCATG00000014933.1"/>
</dbReference>
<sequence length="32" mass="3665">MAGEAEDLHLRDPLCFPNWRRMNSCGCPAGWM</sequence>
<dbReference type="AlphaFoldDB" id="A0A2K5KTT8"/>
<dbReference type="GeneTree" id="ENSGT00940000163291"/>
<reference evidence="1" key="2">
    <citation type="submission" date="2025-09" db="UniProtKB">
        <authorList>
            <consortium name="Ensembl"/>
        </authorList>
    </citation>
    <scope>IDENTIFICATION</scope>
</reference>
<proteinExistence type="predicted"/>